<keyword evidence="3" id="KW-1185">Reference proteome</keyword>
<reference evidence="2 3" key="1">
    <citation type="journal article" date="2019" name="Commun. Biol.">
        <title>The bagworm genome reveals a unique fibroin gene that provides high tensile strength.</title>
        <authorList>
            <person name="Kono N."/>
            <person name="Nakamura H."/>
            <person name="Ohtoshi R."/>
            <person name="Tomita M."/>
            <person name="Numata K."/>
            <person name="Arakawa K."/>
        </authorList>
    </citation>
    <scope>NUCLEOTIDE SEQUENCE [LARGE SCALE GENOMIC DNA]</scope>
</reference>
<dbReference type="AlphaFoldDB" id="A0A4C1Y686"/>
<feature type="domain" description="Pre-C2HC" evidence="1">
    <location>
        <begin position="138"/>
        <end position="205"/>
    </location>
</feature>
<dbReference type="Pfam" id="PF07530">
    <property type="entry name" value="PRE_C2HC"/>
    <property type="match status" value="1"/>
</dbReference>
<evidence type="ECO:0000259" key="1">
    <source>
        <dbReference type="Pfam" id="PF07530"/>
    </source>
</evidence>
<proteinExistence type="predicted"/>
<protein>
    <recommendedName>
        <fullName evidence="1">Pre-C2HC domain-containing protein</fullName>
    </recommendedName>
</protein>
<dbReference type="EMBL" id="BGZK01001088">
    <property type="protein sequence ID" value="GBP70853.1"/>
    <property type="molecule type" value="Genomic_DNA"/>
</dbReference>
<evidence type="ECO:0000313" key="3">
    <source>
        <dbReference type="Proteomes" id="UP000299102"/>
    </source>
</evidence>
<comment type="caution">
    <text evidence="2">The sequence shown here is derived from an EMBL/GenBank/DDBJ whole genome shotgun (WGS) entry which is preliminary data.</text>
</comment>
<evidence type="ECO:0000313" key="2">
    <source>
        <dbReference type="EMBL" id="GBP70853.1"/>
    </source>
</evidence>
<organism evidence="2 3">
    <name type="scientific">Eumeta variegata</name>
    <name type="common">Bagworm moth</name>
    <name type="synonym">Eumeta japonica</name>
    <dbReference type="NCBI Taxonomy" id="151549"/>
    <lineage>
        <taxon>Eukaryota</taxon>
        <taxon>Metazoa</taxon>
        <taxon>Ecdysozoa</taxon>
        <taxon>Arthropoda</taxon>
        <taxon>Hexapoda</taxon>
        <taxon>Insecta</taxon>
        <taxon>Pterygota</taxon>
        <taxon>Neoptera</taxon>
        <taxon>Endopterygota</taxon>
        <taxon>Lepidoptera</taxon>
        <taxon>Glossata</taxon>
        <taxon>Ditrysia</taxon>
        <taxon>Tineoidea</taxon>
        <taxon>Psychidae</taxon>
        <taxon>Oiketicinae</taxon>
        <taxon>Eumeta</taxon>
    </lineage>
</organism>
<gene>
    <name evidence="2" type="ORF">EVAR_53517_1</name>
</gene>
<dbReference type="OrthoDB" id="8123886at2759"/>
<name>A0A4C1Y686_EUMVA</name>
<dbReference type="InterPro" id="IPR006579">
    <property type="entry name" value="Pre_C2HC_dom"/>
</dbReference>
<sequence>MLRSYHFQATDGSIYFWVSSKKAKKALDTTQAIPAKSTKPIYNAPASWKKLSQPSVASQGAAVEKLDKAAAPAAAKNTKKKKSDEANVLKLQAKTVADFRNLQNLLVTQDYAFHTYSLKQEREIRVFLRGVPREIRIEEVKEDLRSQSLPVQSVRRILIRYRYNLDLVLVSGTAKANDKATKADFFKIKSVCSLSGIKMEQSHKHALPGHCYNYYTDTRPSIALIPRDGLNVWETTSRTYVASCPVVFTSGIRP</sequence>
<dbReference type="Proteomes" id="UP000299102">
    <property type="component" value="Unassembled WGS sequence"/>
</dbReference>
<accession>A0A4C1Y686</accession>